<organism evidence="7 8">
    <name type="scientific">Candidatus Yanofskybacteria bacterium RIFCSPHIGHO2_01_FULL_44_17</name>
    <dbReference type="NCBI Taxonomy" id="1802668"/>
    <lineage>
        <taxon>Bacteria</taxon>
        <taxon>Candidatus Yanofskyibacteriota</taxon>
    </lineage>
</organism>
<gene>
    <name evidence="5" type="primary">rplX</name>
    <name evidence="7" type="ORF">A2831_03185</name>
</gene>
<dbReference type="CDD" id="cd06089">
    <property type="entry name" value="KOW_RPL26"/>
    <property type="match status" value="1"/>
</dbReference>
<dbReference type="GO" id="GO:0019843">
    <property type="term" value="F:rRNA binding"/>
    <property type="evidence" value="ECO:0007669"/>
    <property type="project" value="UniProtKB-UniRule"/>
</dbReference>
<dbReference type="STRING" id="1802668.A2831_03185"/>
<evidence type="ECO:0000256" key="1">
    <source>
        <dbReference type="ARBA" id="ARBA00010618"/>
    </source>
</evidence>
<dbReference type="PANTHER" id="PTHR12903">
    <property type="entry name" value="MITOCHONDRIAL RIBOSOMAL PROTEIN L24"/>
    <property type="match status" value="1"/>
</dbReference>
<feature type="domain" description="KOW" evidence="6">
    <location>
        <begin position="2"/>
        <end position="29"/>
    </location>
</feature>
<dbReference type="InterPro" id="IPR041988">
    <property type="entry name" value="Ribosomal_uL24_KOW"/>
</dbReference>
<evidence type="ECO:0000259" key="6">
    <source>
        <dbReference type="SMART" id="SM00739"/>
    </source>
</evidence>
<evidence type="ECO:0000256" key="5">
    <source>
        <dbReference type="HAMAP-Rule" id="MF_01326"/>
    </source>
</evidence>
<accession>A0A1F8ETQ8</accession>
<dbReference type="HAMAP" id="MF_01326_B">
    <property type="entry name" value="Ribosomal_uL24_B"/>
    <property type="match status" value="1"/>
</dbReference>
<dbReference type="AlphaFoldDB" id="A0A1F8ETQ8"/>
<dbReference type="InterPro" id="IPR008991">
    <property type="entry name" value="Translation_prot_SH3-like_sf"/>
</dbReference>
<keyword evidence="3 5" id="KW-0687">Ribonucleoprotein</keyword>
<sequence>MNIKKNDNVKMLSGKDRGKTGKVLFAFPDEDKVVVEGLNKVARHQRPKKQGQKGQIVRKERAINVSGVMLLCKSCGKPTRIGQKVAGDKKIRVCKKCGADN</sequence>
<evidence type="ECO:0000256" key="4">
    <source>
        <dbReference type="ARBA" id="ARBA00035206"/>
    </source>
</evidence>
<dbReference type="SMART" id="SM00739">
    <property type="entry name" value="KOW"/>
    <property type="match status" value="1"/>
</dbReference>
<dbReference type="GO" id="GO:0003735">
    <property type="term" value="F:structural constituent of ribosome"/>
    <property type="evidence" value="ECO:0007669"/>
    <property type="project" value="InterPro"/>
</dbReference>
<comment type="function">
    <text evidence="5">One of the proteins that surrounds the polypeptide exit tunnel on the outside of the subunit.</text>
</comment>
<dbReference type="Gene3D" id="2.30.30.30">
    <property type="match status" value="1"/>
</dbReference>
<comment type="function">
    <text evidence="5">One of two assembly initiator proteins, it binds directly to the 5'-end of the 23S rRNA, where it nucleates assembly of the 50S subunit.</text>
</comment>
<dbReference type="InterPro" id="IPR003256">
    <property type="entry name" value="Ribosomal_uL24"/>
</dbReference>
<dbReference type="EMBL" id="MGJI01000029">
    <property type="protein sequence ID" value="OGN03908.1"/>
    <property type="molecule type" value="Genomic_DNA"/>
</dbReference>
<comment type="subunit">
    <text evidence="5">Part of the 50S ribosomal subunit.</text>
</comment>
<comment type="similarity">
    <text evidence="1 5">Belongs to the universal ribosomal protein uL24 family.</text>
</comment>
<dbReference type="InterPro" id="IPR057264">
    <property type="entry name" value="Ribosomal_uL24_C"/>
</dbReference>
<dbReference type="GO" id="GO:0006412">
    <property type="term" value="P:translation"/>
    <property type="evidence" value="ECO:0007669"/>
    <property type="project" value="UniProtKB-UniRule"/>
</dbReference>
<dbReference type="GO" id="GO:0005840">
    <property type="term" value="C:ribosome"/>
    <property type="evidence" value="ECO:0007669"/>
    <property type="project" value="UniProtKB-KW"/>
</dbReference>
<dbReference type="InterPro" id="IPR005824">
    <property type="entry name" value="KOW"/>
</dbReference>
<dbReference type="NCBIfam" id="TIGR01079">
    <property type="entry name" value="rplX_bact"/>
    <property type="match status" value="1"/>
</dbReference>
<dbReference type="GO" id="GO:1990904">
    <property type="term" value="C:ribonucleoprotein complex"/>
    <property type="evidence" value="ECO:0007669"/>
    <property type="project" value="UniProtKB-KW"/>
</dbReference>
<proteinExistence type="inferred from homology"/>
<dbReference type="InterPro" id="IPR014722">
    <property type="entry name" value="Rib_uL2_dom2"/>
</dbReference>
<keyword evidence="2 5" id="KW-0689">Ribosomal protein</keyword>
<name>A0A1F8ETQ8_9BACT</name>
<evidence type="ECO:0000256" key="3">
    <source>
        <dbReference type="ARBA" id="ARBA00023274"/>
    </source>
</evidence>
<evidence type="ECO:0000313" key="8">
    <source>
        <dbReference type="Proteomes" id="UP000177507"/>
    </source>
</evidence>
<keyword evidence="5" id="KW-0699">rRNA-binding</keyword>
<reference evidence="7 8" key="1">
    <citation type="journal article" date="2016" name="Nat. Commun.">
        <title>Thousands of microbial genomes shed light on interconnected biogeochemical processes in an aquifer system.</title>
        <authorList>
            <person name="Anantharaman K."/>
            <person name="Brown C.T."/>
            <person name="Hug L.A."/>
            <person name="Sharon I."/>
            <person name="Castelle C.J."/>
            <person name="Probst A.J."/>
            <person name="Thomas B.C."/>
            <person name="Singh A."/>
            <person name="Wilkins M.J."/>
            <person name="Karaoz U."/>
            <person name="Brodie E.L."/>
            <person name="Williams K.H."/>
            <person name="Hubbard S.S."/>
            <person name="Banfield J.F."/>
        </authorList>
    </citation>
    <scope>NUCLEOTIDE SEQUENCE [LARGE SCALE GENOMIC DNA]</scope>
</reference>
<keyword evidence="5" id="KW-0694">RNA-binding</keyword>
<comment type="caution">
    <text evidence="7">The sequence shown here is derived from an EMBL/GenBank/DDBJ whole genome shotgun (WGS) entry which is preliminary data.</text>
</comment>
<dbReference type="SUPFAM" id="SSF50104">
    <property type="entry name" value="Translation proteins SH3-like domain"/>
    <property type="match status" value="1"/>
</dbReference>
<dbReference type="Pfam" id="PF17136">
    <property type="entry name" value="ribosomal_L24"/>
    <property type="match status" value="1"/>
</dbReference>
<evidence type="ECO:0000256" key="2">
    <source>
        <dbReference type="ARBA" id="ARBA00022980"/>
    </source>
</evidence>
<dbReference type="Proteomes" id="UP000177507">
    <property type="component" value="Unassembled WGS sequence"/>
</dbReference>
<protein>
    <recommendedName>
        <fullName evidence="4 5">Large ribosomal subunit protein uL24</fullName>
    </recommendedName>
</protein>
<dbReference type="Pfam" id="PF00467">
    <property type="entry name" value="KOW"/>
    <property type="match status" value="1"/>
</dbReference>
<evidence type="ECO:0000313" key="7">
    <source>
        <dbReference type="EMBL" id="OGN03908.1"/>
    </source>
</evidence>